<comment type="caution">
    <text evidence="2">The sequence shown here is derived from an EMBL/GenBank/DDBJ whole genome shotgun (WGS) entry which is preliminary data.</text>
</comment>
<gene>
    <name evidence="2" type="ORF">DMN91_003382</name>
</gene>
<reference evidence="2" key="1">
    <citation type="journal article" date="2018" name="Genome Res.">
        <title>The genomic architecture and molecular evolution of ant odorant receptors.</title>
        <authorList>
            <person name="McKenzie S.K."/>
            <person name="Kronauer D.J.C."/>
        </authorList>
    </citation>
    <scope>NUCLEOTIDE SEQUENCE [LARGE SCALE GENOMIC DNA]</scope>
    <source>
        <strain evidence="2">Clonal line C1</strain>
    </source>
</reference>
<dbReference type="AlphaFoldDB" id="A0A3L8DZC1"/>
<sequence length="107" mass="12308">MGASYEESLNAIASSPLCDCWVSADTGISETGEKTRRVRYVRFAVYFHMRAQEQAEGSLGGRKRQMEKMEEREIEEDKKDSTYVRRRSSLTKLCSSPLREYPAETED</sequence>
<accession>A0A3L8DZC1</accession>
<feature type="compositionally biased region" description="Basic and acidic residues" evidence="1">
    <location>
        <begin position="64"/>
        <end position="83"/>
    </location>
</feature>
<organism evidence="2">
    <name type="scientific">Ooceraea biroi</name>
    <name type="common">Clonal raider ant</name>
    <name type="synonym">Cerapachys biroi</name>
    <dbReference type="NCBI Taxonomy" id="2015173"/>
    <lineage>
        <taxon>Eukaryota</taxon>
        <taxon>Metazoa</taxon>
        <taxon>Ecdysozoa</taxon>
        <taxon>Arthropoda</taxon>
        <taxon>Hexapoda</taxon>
        <taxon>Insecta</taxon>
        <taxon>Pterygota</taxon>
        <taxon>Neoptera</taxon>
        <taxon>Endopterygota</taxon>
        <taxon>Hymenoptera</taxon>
        <taxon>Apocrita</taxon>
        <taxon>Aculeata</taxon>
        <taxon>Formicoidea</taxon>
        <taxon>Formicidae</taxon>
        <taxon>Dorylinae</taxon>
        <taxon>Ooceraea</taxon>
    </lineage>
</organism>
<feature type="region of interest" description="Disordered" evidence="1">
    <location>
        <begin position="55"/>
        <end position="83"/>
    </location>
</feature>
<proteinExistence type="predicted"/>
<evidence type="ECO:0000256" key="1">
    <source>
        <dbReference type="SAM" id="MobiDB-lite"/>
    </source>
</evidence>
<evidence type="ECO:0000313" key="2">
    <source>
        <dbReference type="EMBL" id="RLU25289.1"/>
    </source>
</evidence>
<reference evidence="2" key="2">
    <citation type="submission" date="2018-07" db="EMBL/GenBank/DDBJ databases">
        <authorList>
            <person name="Mckenzie S.K."/>
            <person name="Kronauer D.J.C."/>
        </authorList>
    </citation>
    <scope>NUCLEOTIDE SEQUENCE</scope>
    <source>
        <strain evidence="2">Clonal line C1</strain>
    </source>
</reference>
<dbReference type="Proteomes" id="UP000279307">
    <property type="component" value="Chromosome 3"/>
</dbReference>
<dbReference type="EMBL" id="QOIP01000003">
    <property type="protein sequence ID" value="RLU25289.1"/>
    <property type="molecule type" value="Genomic_DNA"/>
</dbReference>
<protein>
    <submittedName>
        <fullName evidence="2">Uncharacterized protein</fullName>
    </submittedName>
</protein>
<name>A0A3L8DZC1_OOCBI</name>